<dbReference type="Pfam" id="PF09643">
    <property type="entry name" value="YopX"/>
    <property type="match status" value="1"/>
</dbReference>
<accession>A0A923RXS3</accession>
<evidence type="ECO:0000259" key="1">
    <source>
        <dbReference type="Pfam" id="PF09643"/>
    </source>
</evidence>
<dbReference type="EMBL" id="JACOPL010000021">
    <property type="protein sequence ID" value="MBC5726631.1"/>
    <property type="molecule type" value="Genomic_DNA"/>
</dbReference>
<proteinExistence type="predicted"/>
<dbReference type="RefSeq" id="WP_186950339.1">
    <property type="nucleotide sequence ID" value="NZ_JACOPL010000021.1"/>
</dbReference>
<organism evidence="2 3">
    <name type="scientific">Agathobaculum faecis</name>
    <dbReference type="NCBI Taxonomy" id="2763013"/>
    <lineage>
        <taxon>Bacteria</taxon>
        <taxon>Bacillati</taxon>
        <taxon>Bacillota</taxon>
        <taxon>Clostridia</taxon>
        <taxon>Eubacteriales</taxon>
        <taxon>Butyricicoccaceae</taxon>
        <taxon>Agathobaculum</taxon>
    </lineage>
</organism>
<comment type="caution">
    <text evidence="2">The sequence shown here is derived from an EMBL/GenBank/DDBJ whole genome shotgun (WGS) entry which is preliminary data.</text>
</comment>
<dbReference type="InterPro" id="IPR019096">
    <property type="entry name" value="YopX_protein"/>
</dbReference>
<dbReference type="SUPFAM" id="SSF159006">
    <property type="entry name" value="YopX-like"/>
    <property type="match status" value="1"/>
</dbReference>
<dbReference type="InterPro" id="IPR023385">
    <property type="entry name" value="YopX-like_C"/>
</dbReference>
<dbReference type="AlphaFoldDB" id="A0A923RXS3"/>
<feature type="domain" description="YopX protein" evidence="1">
    <location>
        <begin position="6"/>
        <end position="128"/>
    </location>
</feature>
<name>A0A923RXS3_9FIRM</name>
<evidence type="ECO:0000313" key="3">
    <source>
        <dbReference type="Proteomes" id="UP000606499"/>
    </source>
</evidence>
<protein>
    <recommendedName>
        <fullName evidence="1">YopX protein domain-containing protein</fullName>
    </recommendedName>
</protein>
<evidence type="ECO:0000313" key="2">
    <source>
        <dbReference type="EMBL" id="MBC5726631.1"/>
    </source>
</evidence>
<keyword evidence="3" id="KW-1185">Reference proteome</keyword>
<reference evidence="2" key="1">
    <citation type="submission" date="2020-08" db="EMBL/GenBank/DDBJ databases">
        <title>Genome public.</title>
        <authorList>
            <person name="Liu C."/>
            <person name="Sun Q."/>
        </authorList>
    </citation>
    <scope>NUCLEOTIDE SEQUENCE</scope>
    <source>
        <strain evidence="2">NSJ-28</strain>
    </source>
</reference>
<dbReference type="Gene3D" id="2.30.30.290">
    <property type="entry name" value="YopX-like domains"/>
    <property type="match status" value="1"/>
</dbReference>
<dbReference type="Proteomes" id="UP000606499">
    <property type="component" value="Unassembled WGS sequence"/>
</dbReference>
<gene>
    <name evidence="2" type="ORF">H8S45_14345</name>
</gene>
<sequence>MREILFKAKRLDNREWVEGSLISFADGGRAILPSKSAALCKKGASLFFTVNCLEVDPSTVCQYTGLTDRNGAKVFENDKMIFYAYGKNYCGFVEFINGSFGVNCKVAEPFLDDAISKHKAIVIGNIHDGEGGQHEERQK</sequence>